<evidence type="ECO:0000256" key="7">
    <source>
        <dbReference type="PIRNR" id="PIRNR000232"/>
    </source>
</evidence>
<evidence type="ECO:0000313" key="10">
    <source>
        <dbReference type="EMBL" id="KAA0875692.1"/>
    </source>
</evidence>
<evidence type="ECO:0000313" key="11">
    <source>
        <dbReference type="Proteomes" id="UP000325302"/>
    </source>
</evidence>
<accession>A0A5A9W4X5</accession>
<dbReference type="Gene3D" id="3.40.109.10">
    <property type="entry name" value="NADH Oxidase"/>
    <property type="match status" value="1"/>
</dbReference>
<evidence type="ECO:0000256" key="8">
    <source>
        <dbReference type="PIRSR" id="PIRSR000232-1"/>
    </source>
</evidence>
<comment type="caution">
    <text evidence="10">The sequence shown here is derived from an EMBL/GenBank/DDBJ whole genome shotgun (WGS) entry which is preliminary data.</text>
</comment>
<dbReference type="EC" id="1.-.-.-" evidence="7"/>
<keyword evidence="2 7" id="KW-0285">Flavoprotein</keyword>
<evidence type="ECO:0000256" key="3">
    <source>
        <dbReference type="ARBA" id="ARBA00022643"/>
    </source>
</evidence>
<dbReference type="GO" id="GO:0016491">
    <property type="term" value="F:oxidoreductase activity"/>
    <property type="evidence" value="ECO:0007669"/>
    <property type="project" value="UniProtKB-UniRule"/>
</dbReference>
<feature type="binding site" evidence="8">
    <location>
        <position position="35"/>
    </location>
    <ligand>
        <name>FMN</name>
        <dbReference type="ChEBI" id="CHEBI:58210"/>
        <note>ligand shared between dimeric partners</note>
    </ligand>
</feature>
<feature type="binding site" description="in other chain" evidence="8">
    <location>
        <begin position="133"/>
        <end position="135"/>
    </location>
    <ligand>
        <name>FMN</name>
        <dbReference type="ChEBI" id="CHEBI:58210"/>
        <note>ligand shared between dimeric partners</note>
    </ligand>
</feature>
<keyword evidence="3 7" id="KW-0288">FMN</keyword>
<name>A0A5A9W4X5_9GAMM</name>
<dbReference type="RefSeq" id="WP_149389996.1">
    <property type="nucleotide sequence ID" value="NZ_SMRS01000002.1"/>
</dbReference>
<feature type="binding site" evidence="8">
    <location>
        <position position="39"/>
    </location>
    <ligand>
        <name>FMN</name>
        <dbReference type="ChEBI" id="CHEBI:58210"/>
        <note>ligand shared between dimeric partners</note>
    </ligand>
</feature>
<dbReference type="PIRSF" id="PIRSF000232">
    <property type="entry name" value="YdjA"/>
    <property type="match status" value="1"/>
</dbReference>
<feature type="binding site" description="in other chain" evidence="8">
    <location>
        <begin position="10"/>
        <end position="12"/>
    </location>
    <ligand>
        <name>FMN</name>
        <dbReference type="ChEBI" id="CHEBI:58210"/>
        <note>ligand shared between dimeric partners</note>
    </ligand>
</feature>
<keyword evidence="5 7" id="KW-0560">Oxidoreductase</keyword>
<dbReference type="EMBL" id="SMRS01000002">
    <property type="protein sequence ID" value="KAA0875692.1"/>
    <property type="molecule type" value="Genomic_DNA"/>
</dbReference>
<dbReference type="AlphaFoldDB" id="A0A5A9W4X5"/>
<evidence type="ECO:0000259" key="9">
    <source>
        <dbReference type="Pfam" id="PF00881"/>
    </source>
</evidence>
<dbReference type="InterPro" id="IPR000415">
    <property type="entry name" value="Nitroreductase-like"/>
</dbReference>
<dbReference type="InterPro" id="IPR052530">
    <property type="entry name" value="NAD(P)H_nitroreductase"/>
</dbReference>
<dbReference type="SUPFAM" id="SSF55469">
    <property type="entry name" value="FMN-dependent nitroreductase-like"/>
    <property type="match status" value="1"/>
</dbReference>
<evidence type="ECO:0000256" key="2">
    <source>
        <dbReference type="ARBA" id="ARBA00022630"/>
    </source>
</evidence>
<dbReference type="InterPro" id="IPR026021">
    <property type="entry name" value="YdjA-like"/>
</dbReference>
<dbReference type="OrthoDB" id="9804207at2"/>
<keyword evidence="6 7" id="KW-0520">NAD</keyword>
<dbReference type="Pfam" id="PF00881">
    <property type="entry name" value="Nitroreductase"/>
    <property type="match status" value="1"/>
</dbReference>
<reference evidence="10 11" key="1">
    <citation type="submission" date="2019-03" db="EMBL/GenBank/DDBJ databases">
        <title>Nitrincola sp. nov. isolated from an Indian soda lake.</title>
        <authorList>
            <person name="Joshi A."/>
            <person name="Thite S.V."/>
            <person name="Joseph N."/>
            <person name="Dhotre D."/>
            <person name="Moorthy M."/>
            <person name="Shouche Y.S."/>
        </authorList>
    </citation>
    <scope>NUCLEOTIDE SEQUENCE [LARGE SCALE GENOMIC DNA]</scope>
    <source>
        <strain evidence="10 11">MEB193</strain>
    </source>
</reference>
<keyword evidence="4 7" id="KW-0521">NADP</keyword>
<keyword evidence="11" id="KW-1185">Reference proteome</keyword>
<organism evidence="10 11">
    <name type="scientific">Nitrincola tapanii</name>
    <dbReference type="NCBI Taxonomy" id="1708751"/>
    <lineage>
        <taxon>Bacteria</taxon>
        <taxon>Pseudomonadati</taxon>
        <taxon>Pseudomonadota</taxon>
        <taxon>Gammaproteobacteria</taxon>
        <taxon>Oceanospirillales</taxon>
        <taxon>Oceanospirillaceae</taxon>
        <taxon>Nitrincola</taxon>
    </lineage>
</organism>
<dbReference type="Proteomes" id="UP000325302">
    <property type="component" value="Unassembled WGS sequence"/>
</dbReference>
<protein>
    <recommendedName>
        <fullName evidence="7">Putative NAD(P)H nitroreductase</fullName>
        <ecNumber evidence="7">1.-.-.-</ecNumber>
    </recommendedName>
</protein>
<dbReference type="PANTHER" id="PTHR43821:SF1">
    <property type="entry name" value="NAD(P)H NITROREDUCTASE YDJA-RELATED"/>
    <property type="match status" value="1"/>
</dbReference>
<evidence type="ECO:0000256" key="6">
    <source>
        <dbReference type="ARBA" id="ARBA00023027"/>
    </source>
</evidence>
<feature type="domain" description="Nitroreductase" evidence="9">
    <location>
        <begin position="19"/>
        <end position="163"/>
    </location>
</feature>
<dbReference type="PANTHER" id="PTHR43821">
    <property type="entry name" value="NAD(P)H NITROREDUCTASE YDJA-RELATED"/>
    <property type="match status" value="1"/>
</dbReference>
<comment type="similarity">
    <text evidence="1 7">Belongs to the nitroreductase family.</text>
</comment>
<proteinExistence type="inferred from homology"/>
<sequence>MDALELLLNRVSCPVLEGPAPNPEQLDLIYRAALRAPDHGGLKPYRFLQIEDSGRERLGALFIEAARIENPNATQAELNKLGQNPLRAPMIIVAIASLSEHPKVPKSEQRLTAGCAAHGLLLAAYAQGLDAIWRSGPMAFNPQVMQGLGLDAHEEIIGFIYLGQSKKRRLASCPAVGEFVRLWGKA</sequence>
<evidence type="ECO:0000256" key="4">
    <source>
        <dbReference type="ARBA" id="ARBA00022857"/>
    </source>
</evidence>
<evidence type="ECO:0000256" key="5">
    <source>
        <dbReference type="ARBA" id="ARBA00023002"/>
    </source>
</evidence>
<comment type="cofactor">
    <cofactor evidence="8">
        <name>FMN</name>
        <dbReference type="ChEBI" id="CHEBI:58210"/>
    </cofactor>
    <text evidence="8">Binds 1 FMN per subunit.</text>
</comment>
<dbReference type="CDD" id="cd02135">
    <property type="entry name" value="YdjA-like"/>
    <property type="match status" value="1"/>
</dbReference>
<evidence type="ECO:0000256" key="1">
    <source>
        <dbReference type="ARBA" id="ARBA00007118"/>
    </source>
</evidence>
<dbReference type="InterPro" id="IPR029479">
    <property type="entry name" value="Nitroreductase"/>
</dbReference>
<gene>
    <name evidence="10" type="ORF">E1H14_03080</name>
</gene>